<dbReference type="AlphaFoldDB" id="A0A9Q9EX63"/>
<evidence type="ECO:0000256" key="5">
    <source>
        <dbReference type="ARBA" id="ARBA00023014"/>
    </source>
</evidence>
<dbReference type="SUPFAM" id="SSF102114">
    <property type="entry name" value="Radical SAM enzymes"/>
    <property type="match status" value="1"/>
</dbReference>
<evidence type="ECO:0000256" key="1">
    <source>
        <dbReference type="ARBA" id="ARBA00022485"/>
    </source>
</evidence>
<dbReference type="InterPro" id="IPR007197">
    <property type="entry name" value="rSAM"/>
</dbReference>
<accession>A0A9Q9EX63</accession>
<dbReference type="CDD" id="cd01335">
    <property type="entry name" value="Radical_SAM"/>
    <property type="match status" value="1"/>
</dbReference>
<dbReference type="EMBL" id="CP051635">
    <property type="protein sequence ID" value="UTD00663.1"/>
    <property type="molecule type" value="Genomic_DNA"/>
</dbReference>
<feature type="binding site" evidence="6">
    <location>
        <position position="95"/>
    </location>
    <ligand>
        <name>[4Fe-4S] cluster</name>
        <dbReference type="ChEBI" id="CHEBI:49883"/>
        <note>4Fe-4S-S-AdoMet</note>
    </ligand>
</feature>
<dbReference type="NCBIfam" id="TIGR04337">
    <property type="entry name" value="AmmeMemoSam_rS"/>
    <property type="match status" value="1"/>
</dbReference>
<dbReference type="Proteomes" id="UP001056981">
    <property type="component" value="Chromosome"/>
</dbReference>
<sequence>MKEAEFWKNESSFLENEDDKIRCLLCPHRCLIKEGQSSRCLSRKNIGGKLYSLNYGKVLGAALDPIEKKPLYRFYPSSYIFSVGTFGCNFDCLFCQNHSLVHSVPIEEKTEKKPNNYRDEVSPEELIGAVLKTPSIGIAFTYNEPTVWYEYIKDVLPLAKEKDLKTVLVTNGFIEEEPLHKILPMVDAMNIDLKSFSPQFYTKVCKGKIEPVINTIKKAASEIHLEVTCLVIEGYNSGDDEMEALSQMLSKIRPDIPLHISAFYPAYKMRDKTPTRPETIRRLCKTAQRNLKYVYPGNI</sequence>
<dbReference type="Gene3D" id="3.20.20.70">
    <property type="entry name" value="Aldolase class I"/>
    <property type="match status" value="1"/>
</dbReference>
<protein>
    <submittedName>
        <fullName evidence="8">AmmeMemoRadiSam system radical SAM enzyme</fullName>
    </submittedName>
</protein>
<dbReference type="RefSeq" id="WP_253698809.1">
    <property type="nucleotide sequence ID" value="NZ_CP051522.1"/>
</dbReference>
<reference evidence="8" key="1">
    <citation type="submission" date="2020-04" db="EMBL/GenBank/DDBJ databases">
        <title>Comparative genomics of oral phylogroup-2 Treponema strains.</title>
        <authorList>
            <person name="Zeng H."/>
            <person name="Chan Y.K."/>
            <person name="Watt R.M."/>
        </authorList>
    </citation>
    <scope>NUCLEOTIDE SEQUENCE</scope>
    <source>
        <strain evidence="8">OMZ 905</strain>
    </source>
</reference>
<evidence type="ECO:0000313" key="8">
    <source>
        <dbReference type="EMBL" id="UTD00663.1"/>
    </source>
</evidence>
<name>A0A9Q9EX63_TREDN</name>
<evidence type="ECO:0000313" key="9">
    <source>
        <dbReference type="Proteomes" id="UP001056981"/>
    </source>
</evidence>
<keyword evidence="1" id="KW-0004">4Fe-4S</keyword>
<dbReference type="PANTHER" id="PTHR30352">
    <property type="entry name" value="PYRUVATE FORMATE-LYASE-ACTIVATING ENZYME"/>
    <property type="match status" value="1"/>
</dbReference>
<evidence type="ECO:0000256" key="3">
    <source>
        <dbReference type="ARBA" id="ARBA00022723"/>
    </source>
</evidence>
<dbReference type="GO" id="GO:0003824">
    <property type="term" value="F:catalytic activity"/>
    <property type="evidence" value="ECO:0007669"/>
    <property type="project" value="InterPro"/>
</dbReference>
<dbReference type="Pfam" id="PF04055">
    <property type="entry name" value="Radical_SAM"/>
    <property type="match status" value="1"/>
</dbReference>
<keyword evidence="4 6" id="KW-0408">Iron</keyword>
<gene>
    <name evidence="8" type="primary">amrS</name>
    <name evidence="8" type="ORF">E4N86_08120</name>
</gene>
<keyword evidence="2 6" id="KW-0949">S-adenosyl-L-methionine</keyword>
<dbReference type="GO" id="GO:0051539">
    <property type="term" value="F:4 iron, 4 sulfur cluster binding"/>
    <property type="evidence" value="ECO:0007669"/>
    <property type="project" value="UniProtKB-KW"/>
</dbReference>
<proteinExistence type="predicted"/>
<keyword evidence="5 6" id="KW-0411">Iron-sulfur</keyword>
<dbReference type="GO" id="GO:0046872">
    <property type="term" value="F:metal ion binding"/>
    <property type="evidence" value="ECO:0007669"/>
    <property type="project" value="UniProtKB-KW"/>
</dbReference>
<dbReference type="InterPro" id="IPR006638">
    <property type="entry name" value="Elp3/MiaA/NifB-like_rSAM"/>
</dbReference>
<dbReference type="InterPro" id="IPR027596">
    <property type="entry name" value="AmmeMemoSam_rS"/>
</dbReference>
<evidence type="ECO:0000256" key="4">
    <source>
        <dbReference type="ARBA" id="ARBA00023004"/>
    </source>
</evidence>
<dbReference type="InterPro" id="IPR034457">
    <property type="entry name" value="Organic_radical-activating"/>
</dbReference>
<evidence type="ECO:0000256" key="2">
    <source>
        <dbReference type="ARBA" id="ARBA00022691"/>
    </source>
</evidence>
<feature type="domain" description="Radical SAM core" evidence="7">
    <location>
        <begin position="73"/>
        <end position="296"/>
    </location>
</feature>
<comment type="cofactor">
    <cofactor evidence="6">
        <name>[4Fe-4S] cluster</name>
        <dbReference type="ChEBI" id="CHEBI:49883"/>
    </cofactor>
    <text evidence="6">Binds 1 [4Fe-4S] cluster. The cluster is coordinated with 3 cysteines and an exchangeable S-adenosyl-L-methionine.</text>
</comment>
<evidence type="ECO:0000256" key="6">
    <source>
        <dbReference type="PIRSR" id="PIRSR004869-50"/>
    </source>
</evidence>
<evidence type="ECO:0000259" key="7">
    <source>
        <dbReference type="PROSITE" id="PS51918"/>
    </source>
</evidence>
<dbReference type="SFLD" id="SFLDS00029">
    <property type="entry name" value="Radical_SAM"/>
    <property type="match status" value="1"/>
</dbReference>
<dbReference type="PROSITE" id="PS51918">
    <property type="entry name" value="RADICAL_SAM"/>
    <property type="match status" value="1"/>
</dbReference>
<feature type="binding site" evidence="6">
    <location>
        <position position="88"/>
    </location>
    <ligand>
        <name>[4Fe-4S] cluster</name>
        <dbReference type="ChEBI" id="CHEBI:49883"/>
        <note>4Fe-4S-S-AdoMet</note>
    </ligand>
</feature>
<dbReference type="InterPro" id="IPR013785">
    <property type="entry name" value="Aldolase_TIM"/>
</dbReference>
<dbReference type="PANTHER" id="PTHR30352:SF5">
    <property type="entry name" value="PYRUVATE FORMATE-LYASE 1-ACTIVATING ENZYME"/>
    <property type="match status" value="1"/>
</dbReference>
<dbReference type="InterPro" id="IPR016431">
    <property type="entry name" value="Pyrv-formate_lyase-activ_prd"/>
</dbReference>
<dbReference type="PIRSF" id="PIRSF004869">
    <property type="entry name" value="PflX_prd"/>
    <property type="match status" value="1"/>
</dbReference>
<keyword evidence="3 6" id="KW-0479">Metal-binding</keyword>
<dbReference type="SMART" id="SM00729">
    <property type="entry name" value="Elp3"/>
    <property type="match status" value="1"/>
</dbReference>
<feature type="binding site" evidence="6">
    <location>
        <position position="92"/>
    </location>
    <ligand>
        <name>[4Fe-4S] cluster</name>
        <dbReference type="ChEBI" id="CHEBI:49883"/>
        <note>4Fe-4S-S-AdoMet</note>
    </ligand>
</feature>
<dbReference type="SFLD" id="SFLDG01101">
    <property type="entry name" value="Uncharacterised_Radical_SAM_Su"/>
    <property type="match status" value="1"/>
</dbReference>
<dbReference type="InterPro" id="IPR058240">
    <property type="entry name" value="rSAM_sf"/>
</dbReference>
<organism evidence="8 9">
    <name type="scientific">Treponema denticola</name>
    <dbReference type="NCBI Taxonomy" id="158"/>
    <lineage>
        <taxon>Bacteria</taxon>
        <taxon>Pseudomonadati</taxon>
        <taxon>Spirochaetota</taxon>
        <taxon>Spirochaetia</taxon>
        <taxon>Spirochaetales</taxon>
        <taxon>Treponemataceae</taxon>
        <taxon>Treponema</taxon>
    </lineage>
</organism>